<comment type="caution">
    <text evidence="2">The sequence shown here is derived from an EMBL/GenBank/DDBJ whole genome shotgun (WGS) entry which is preliminary data.</text>
</comment>
<dbReference type="InterPro" id="IPR052895">
    <property type="entry name" value="HetReg/Transcr_Mod"/>
</dbReference>
<evidence type="ECO:0000313" key="3">
    <source>
        <dbReference type="Proteomes" id="UP001275084"/>
    </source>
</evidence>
<dbReference type="EMBL" id="JAUIQD010000009">
    <property type="protein sequence ID" value="KAK3339823.1"/>
    <property type="molecule type" value="Genomic_DNA"/>
</dbReference>
<reference evidence="2" key="1">
    <citation type="journal article" date="2023" name="Mol. Phylogenet. Evol.">
        <title>Genome-scale phylogeny and comparative genomics of the fungal order Sordariales.</title>
        <authorList>
            <person name="Hensen N."/>
            <person name="Bonometti L."/>
            <person name="Westerberg I."/>
            <person name="Brannstrom I.O."/>
            <person name="Guillou S."/>
            <person name="Cros-Aarteil S."/>
            <person name="Calhoun S."/>
            <person name="Haridas S."/>
            <person name="Kuo A."/>
            <person name="Mondo S."/>
            <person name="Pangilinan J."/>
            <person name="Riley R."/>
            <person name="LaButti K."/>
            <person name="Andreopoulos B."/>
            <person name="Lipzen A."/>
            <person name="Chen C."/>
            <person name="Yan M."/>
            <person name="Daum C."/>
            <person name="Ng V."/>
            <person name="Clum A."/>
            <person name="Steindorff A."/>
            <person name="Ohm R.A."/>
            <person name="Martin F."/>
            <person name="Silar P."/>
            <person name="Natvig D.O."/>
            <person name="Lalanne C."/>
            <person name="Gautier V."/>
            <person name="Ament-Velasquez S.L."/>
            <person name="Kruys A."/>
            <person name="Hutchinson M.I."/>
            <person name="Powell A.J."/>
            <person name="Barry K."/>
            <person name="Miller A.N."/>
            <person name="Grigoriev I.V."/>
            <person name="Debuchy R."/>
            <person name="Gladieux P."/>
            <person name="Hiltunen Thoren M."/>
            <person name="Johannesson H."/>
        </authorList>
    </citation>
    <scope>NUCLEOTIDE SEQUENCE</scope>
    <source>
        <strain evidence="2">CBS 955.72</strain>
    </source>
</reference>
<reference evidence="2" key="2">
    <citation type="submission" date="2023-06" db="EMBL/GenBank/DDBJ databases">
        <authorList>
            <consortium name="Lawrence Berkeley National Laboratory"/>
            <person name="Haridas S."/>
            <person name="Hensen N."/>
            <person name="Bonometti L."/>
            <person name="Westerberg I."/>
            <person name="Brannstrom I.O."/>
            <person name="Guillou S."/>
            <person name="Cros-Aarteil S."/>
            <person name="Calhoun S."/>
            <person name="Kuo A."/>
            <person name="Mondo S."/>
            <person name="Pangilinan J."/>
            <person name="Riley R."/>
            <person name="Labutti K."/>
            <person name="Andreopoulos B."/>
            <person name="Lipzen A."/>
            <person name="Chen C."/>
            <person name="Yanf M."/>
            <person name="Daum C."/>
            <person name="Ng V."/>
            <person name="Clum A."/>
            <person name="Steindorff A."/>
            <person name="Ohm R."/>
            <person name="Martin F."/>
            <person name="Silar P."/>
            <person name="Natvig D."/>
            <person name="Lalanne C."/>
            <person name="Gautier V."/>
            <person name="Ament-Velasquez S.L."/>
            <person name="Kruys A."/>
            <person name="Hutchinson M.I."/>
            <person name="Powell A.J."/>
            <person name="Barry K."/>
            <person name="Miller A.N."/>
            <person name="Grigoriev I.V."/>
            <person name="Debuchy R."/>
            <person name="Gladieux P."/>
            <person name="Thoren M.H."/>
            <person name="Johannesson H."/>
        </authorList>
    </citation>
    <scope>NUCLEOTIDE SEQUENCE</scope>
    <source>
        <strain evidence="2">CBS 955.72</strain>
    </source>
</reference>
<keyword evidence="3" id="KW-1185">Reference proteome</keyword>
<dbReference type="InterPro" id="IPR010730">
    <property type="entry name" value="HET"/>
</dbReference>
<gene>
    <name evidence="2" type="ORF">B0T25DRAFT_467135</name>
</gene>
<organism evidence="2 3">
    <name type="scientific">Lasiosphaeria hispida</name>
    <dbReference type="NCBI Taxonomy" id="260671"/>
    <lineage>
        <taxon>Eukaryota</taxon>
        <taxon>Fungi</taxon>
        <taxon>Dikarya</taxon>
        <taxon>Ascomycota</taxon>
        <taxon>Pezizomycotina</taxon>
        <taxon>Sordariomycetes</taxon>
        <taxon>Sordariomycetidae</taxon>
        <taxon>Sordariales</taxon>
        <taxon>Lasiosphaeriaceae</taxon>
        <taxon>Lasiosphaeria</taxon>
    </lineage>
</organism>
<dbReference type="PANTHER" id="PTHR24148:SF73">
    <property type="entry name" value="HET DOMAIN PROTEIN (AFU_ORTHOLOGUE AFUA_8G01020)"/>
    <property type="match status" value="1"/>
</dbReference>
<dbReference type="PANTHER" id="PTHR24148">
    <property type="entry name" value="ANKYRIN REPEAT DOMAIN-CONTAINING PROTEIN 39 HOMOLOG-RELATED"/>
    <property type="match status" value="1"/>
</dbReference>
<feature type="domain" description="Heterokaryon incompatibility" evidence="1">
    <location>
        <begin position="7"/>
        <end position="89"/>
    </location>
</feature>
<protein>
    <submittedName>
        <fullName evidence="2">Heterokaryon incompatibility</fullName>
    </submittedName>
</protein>
<accession>A0AAJ0H5T9</accession>
<dbReference type="Proteomes" id="UP001275084">
    <property type="component" value="Unassembled WGS sequence"/>
</dbReference>
<name>A0AAJ0H5T9_9PEZI</name>
<evidence type="ECO:0000259" key="1">
    <source>
        <dbReference type="Pfam" id="PF06985"/>
    </source>
</evidence>
<dbReference type="AlphaFoldDB" id="A0AAJ0H5T9"/>
<dbReference type="Pfam" id="PF06985">
    <property type="entry name" value="HET"/>
    <property type="match status" value="1"/>
</dbReference>
<evidence type="ECO:0000313" key="2">
    <source>
        <dbReference type="EMBL" id="KAK3339823.1"/>
    </source>
</evidence>
<sequence length="95" mass="10899">MHRFQRFAALSYVWGDAADPARIVFNGVHGFPVTRNLHAALRSLRRVGQGLRLWVDALCINQADLEEKKTQLGLMKRVYQQARKVISYTPMSIED</sequence>
<proteinExistence type="predicted"/>